<dbReference type="InterPro" id="IPR035105">
    <property type="entry name" value="Deoxycytidylate_deaminase_dom"/>
</dbReference>
<dbReference type="PANTHER" id="PTHR11086:SF18">
    <property type="entry name" value="DEOXYCYTIDYLATE DEAMINASE"/>
    <property type="match status" value="1"/>
</dbReference>
<evidence type="ECO:0000256" key="10">
    <source>
        <dbReference type="ARBA" id="ARBA00052978"/>
    </source>
</evidence>
<feature type="region of interest" description="Disordered" evidence="12">
    <location>
        <begin position="128"/>
        <end position="153"/>
    </location>
</feature>
<feature type="compositionally biased region" description="Low complexity" evidence="12">
    <location>
        <begin position="1"/>
        <end position="21"/>
    </location>
</feature>
<dbReference type="Gene3D" id="2.30.30.140">
    <property type="match status" value="1"/>
</dbReference>
<comment type="cofactor">
    <cofactor evidence="1">
        <name>Zn(2+)</name>
        <dbReference type="ChEBI" id="CHEBI:29105"/>
    </cofactor>
</comment>
<feature type="region of interest" description="Disordered" evidence="12">
    <location>
        <begin position="170"/>
        <end position="206"/>
    </location>
</feature>
<dbReference type="InterPro" id="IPR016197">
    <property type="entry name" value="Chromo-like_dom_sf"/>
</dbReference>
<organism evidence="14 15">
    <name type="scientific">Hypsibius exemplaris</name>
    <name type="common">Freshwater tardigrade</name>
    <dbReference type="NCBI Taxonomy" id="2072580"/>
    <lineage>
        <taxon>Eukaryota</taxon>
        <taxon>Metazoa</taxon>
        <taxon>Ecdysozoa</taxon>
        <taxon>Tardigrada</taxon>
        <taxon>Eutardigrada</taxon>
        <taxon>Parachela</taxon>
        <taxon>Hypsibioidea</taxon>
        <taxon>Hypsibiidae</taxon>
        <taxon>Hypsibius</taxon>
    </lineage>
</organism>
<comment type="function">
    <text evidence="7">Supplies the nucleotide substrate for thymidylate synthetase.</text>
</comment>
<feature type="compositionally biased region" description="Polar residues" evidence="12">
    <location>
        <begin position="283"/>
        <end position="293"/>
    </location>
</feature>
<feature type="region of interest" description="Disordered" evidence="12">
    <location>
        <begin position="1"/>
        <end position="40"/>
    </location>
</feature>
<dbReference type="Pfam" id="PF11717">
    <property type="entry name" value="Tudor-knot"/>
    <property type="match status" value="1"/>
</dbReference>
<protein>
    <recommendedName>
        <fullName evidence="11">Probable deoxycytidylate deaminase</fullName>
        <ecNumber evidence="8">3.5.4.12</ecNumber>
    </recommendedName>
    <alternativeName>
        <fullName evidence="9">dCMP deaminase</fullName>
    </alternativeName>
</protein>
<dbReference type="EMBL" id="MTYJ01000237">
    <property type="protein sequence ID" value="OWA51726.1"/>
    <property type="molecule type" value="Genomic_DNA"/>
</dbReference>
<reference evidence="15" key="1">
    <citation type="submission" date="2017-01" db="EMBL/GenBank/DDBJ databases">
        <title>Comparative genomics of anhydrobiosis in the tardigrade Hypsibius dujardini.</title>
        <authorList>
            <person name="Yoshida Y."/>
            <person name="Koutsovoulos G."/>
            <person name="Laetsch D."/>
            <person name="Stevens L."/>
            <person name="Kumar S."/>
            <person name="Horikawa D."/>
            <person name="Ishino K."/>
            <person name="Komine S."/>
            <person name="Tomita M."/>
            <person name="Blaxter M."/>
            <person name="Arakawa K."/>
        </authorList>
    </citation>
    <scope>NUCLEOTIDE SEQUENCE [LARGE SCALE GENOMIC DNA]</scope>
    <source>
        <strain evidence="15">Z151</strain>
    </source>
</reference>
<dbReference type="EC" id="3.5.4.12" evidence="8"/>
<keyword evidence="6" id="KW-0862">Zinc</keyword>
<dbReference type="InterPro" id="IPR015517">
    <property type="entry name" value="dCMP_deaminase-rel"/>
</dbReference>
<dbReference type="InterPro" id="IPR002125">
    <property type="entry name" value="CMP_dCMP_dom"/>
</dbReference>
<feature type="compositionally biased region" description="Basic and acidic residues" evidence="12">
    <location>
        <begin position="311"/>
        <end position="322"/>
    </location>
</feature>
<keyword evidence="5" id="KW-0378">Hydrolase</keyword>
<accession>A0A9X6RLK8</accession>
<evidence type="ECO:0000256" key="4">
    <source>
        <dbReference type="ARBA" id="ARBA00022727"/>
    </source>
</evidence>
<dbReference type="InterPro" id="IPR025995">
    <property type="entry name" value="Tudor-knot"/>
</dbReference>
<comment type="similarity">
    <text evidence="2">Belongs to the cytidine and deoxycytidylate deaminase family.</text>
</comment>
<dbReference type="AlphaFoldDB" id="A0A9X6RLK8"/>
<keyword evidence="15" id="KW-1185">Reference proteome</keyword>
<dbReference type="GO" id="GO:0009165">
    <property type="term" value="P:nucleotide biosynthetic process"/>
    <property type="evidence" value="ECO:0007669"/>
    <property type="project" value="UniProtKB-KW"/>
</dbReference>
<keyword evidence="4" id="KW-0545">Nucleotide biosynthesis</keyword>
<dbReference type="SUPFAM" id="SSF53927">
    <property type="entry name" value="Cytidine deaminase-like"/>
    <property type="match status" value="1"/>
</dbReference>
<dbReference type="GO" id="GO:0046872">
    <property type="term" value="F:metal ion binding"/>
    <property type="evidence" value="ECO:0007669"/>
    <property type="project" value="UniProtKB-KW"/>
</dbReference>
<evidence type="ECO:0000256" key="5">
    <source>
        <dbReference type="ARBA" id="ARBA00022801"/>
    </source>
</evidence>
<dbReference type="InterPro" id="IPR016193">
    <property type="entry name" value="Cytidine_deaminase-like"/>
</dbReference>
<comment type="caution">
    <text evidence="14">The sequence shown here is derived from an EMBL/GenBank/DDBJ whole genome shotgun (WGS) entry which is preliminary data.</text>
</comment>
<evidence type="ECO:0000256" key="9">
    <source>
        <dbReference type="ARBA" id="ARBA00041763"/>
    </source>
</evidence>
<evidence type="ECO:0000256" key="8">
    <source>
        <dbReference type="ARBA" id="ARBA00038938"/>
    </source>
</evidence>
<comment type="catalytic activity">
    <reaction evidence="10">
        <text>dCMP + H2O + H(+) = dUMP + NH4(+)</text>
        <dbReference type="Rhea" id="RHEA:22924"/>
        <dbReference type="ChEBI" id="CHEBI:15377"/>
        <dbReference type="ChEBI" id="CHEBI:15378"/>
        <dbReference type="ChEBI" id="CHEBI:28938"/>
        <dbReference type="ChEBI" id="CHEBI:57566"/>
        <dbReference type="ChEBI" id="CHEBI:246422"/>
        <dbReference type="EC" id="3.5.4.12"/>
    </reaction>
</comment>
<evidence type="ECO:0000256" key="1">
    <source>
        <dbReference type="ARBA" id="ARBA00001947"/>
    </source>
</evidence>
<dbReference type="FunFam" id="3.40.140.10:FF:000021">
    <property type="entry name" value="Deoxycytidylate deaminase"/>
    <property type="match status" value="1"/>
</dbReference>
<feature type="region of interest" description="Disordered" evidence="12">
    <location>
        <begin position="219"/>
        <end position="324"/>
    </location>
</feature>
<evidence type="ECO:0000256" key="12">
    <source>
        <dbReference type="SAM" id="MobiDB-lite"/>
    </source>
</evidence>
<dbReference type="Pfam" id="PF00383">
    <property type="entry name" value="dCMP_cyt_deam_1"/>
    <property type="match status" value="1"/>
</dbReference>
<dbReference type="PROSITE" id="PS51747">
    <property type="entry name" value="CYT_DCMP_DEAMINASES_2"/>
    <property type="match status" value="1"/>
</dbReference>
<dbReference type="PANTHER" id="PTHR11086">
    <property type="entry name" value="DEOXYCYTIDYLATE DEAMINASE-RELATED"/>
    <property type="match status" value="1"/>
</dbReference>
<evidence type="ECO:0000256" key="2">
    <source>
        <dbReference type="ARBA" id="ARBA00006576"/>
    </source>
</evidence>
<sequence>MEAAQQPPSTSEPSTSGQQSPEQPPADPLPSDGPDDRPEDVRLREFFKAFEIGQKVWAMNKGKWYHAKVLQRGQGNHPENAAAIIPTYMIHYSGWPDKWDEWIMADSLAAMSAENDAEVARQNARFNESHAKKDTKKPGTKLAKNGNEKAVRKEPRQLLATTVRISPKNIVMEEKDGARRRVPAARFSPSLHSQEGFLSYSKSKRSDKVLLSIPEPAATEGAELNGGSNRVGKTSAAPRPPGQVEFPSGNRKRARSTAADDGSASKKNGNRLRTAADARNSTDKQIFQKSNGNAPAISRRPPAGSAQGSISRKETAGFEESNRLQLGRGEMTGVKKRDNYISWEEYFMAVSFLSAQRSKDPSSQVGACIVSEEQKIVGIGYNGMPNGCSDDELPWARNAASLLDTKYPYVCHAEMNAIMNKNSASVKDCTMYVALFPCNECAKLCIQSGIKEIVYISDKYREKDEFIASRRLFNMAGVKLRQFIPRERQVVLDFTAIDPLLFGASG</sequence>
<keyword evidence="3" id="KW-0479">Metal-binding</keyword>
<evidence type="ECO:0000313" key="14">
    <source>
        <dbReference type="EMBL" id="OWA51726.1"/>
    </source>
</evidence>
<dbReference type="CDD" id="cd20104">
    <property type="entry name" value="MBT_PHF20L1-like"/>
    <property type="match status" value="1"/>
</dbReference>
<dbReference type="Proteomes" id="UP000192578">
    <property type="component" value="Unassembled WGS sequence"/>
</dbReference>
<evidence type="ECO:0000313" key="15">
    <source>
        <dbReference type="Proteomes" id="UP000192578"/>
    </source>
</evidence>
<gene>
    <name evidence="14" type="ORF">BV898_16198</name>
</gene>
<evidence type="ECO:0000256" key="3">
    <source>
        <dbReference type="ARBA" id="ARBA00022723"/>
    </source>
</evidence>
<dbReference type="GO" id="GO:0005737">
    <property type="term" value="C:cytoplasm"/>
    <property type="evidence" value="ECO:0007669"/>
    <property type="project" value="TreeGrafter"/>
</dbReference>
<proteinExistence type="inferred from homology"/>
<dbReference type="Gene3D" id="3.40.140.10">
    <property type="entry name" value="Cytidine Deaminase, domain 2"/>
    <property type="match status" value="1"/>
</dbReference>
<evidence type="ECO:0000256" key="6">
    <source>
        <dbReference type="ARBA" id="ARBA00022833"/>
    </source>
</evidence>
<evidence type="ECO:0000256" key="11">
    <source>
        <dbReference type="ARBA" id="ARBA00071625"/>
    </source>
</evidence>
<evidence type="ECO:0000256" key="7">
    <source>
        <dbReference type="ARBA" id="ARBA00037036"/>
    </source>
</evidence>
<dbReference type="CDD" id="cd01286">
    <property type="entry name" value="deoxycytidylate_deaminase"/>
    <property type="match status" value="1"/>
</dbReference>
<feature type="domain" description="CMP/dCMP-type deaminase" evidence="13">
    <location>
        <begin position="342"/>
        <end position="480"/>
    </location>
</feature>
<dbReference type="GO" id="GO:0004132">
    <property type="term" value="F:dCMP deaminase activity"/>
    <property type="evidence" value="ECO:0007669"/>
    <property type="project" value="UniProtKB-EC"/>
</dbReference>
<dbReference type="SUPFAM" id="SSF54160">
    <property type="entry name" value="Chromo domain-like"/>
    <property type="match status" value="1"/>
</dbReference>
<evidence type="ECO:0000259" key="13">
    <source>
        <dbReference type="PROSITE" id="PS51747"/>
    </source>
</evidence>
<name>A0A9X6RLK8_HYPEX</name>
<dbReference type="OrthoDB" id="6710946at2759"/>